<accession>A0A7Y9IVZ8</accession>
<sequence>MNLAVIGVGYVGLVTGACLADVGNHVSCMDRDAGKIARLERGDIPIFEPGLDEVVRRNATGGRLTFTTDMARAVCDADIIFIAVGTPPAEDGSADVGRVLEAAMEAVRYIDRDVVLVVKSTVPVGTCDRVRDAVQALLRTMRSPWKVTVASNPEFLKEGSAIDDFQRPDRIVVGTYDTASLTLLRALYSPYNRNHDRLIAMDVRSSEFTKYAANAMLATRISLMNELARLAEKVGADIEEVRRGAGADPRIGHHFLYAGVGYGGSCLPKDVSALSRLAADNDEPLDLLAGVQRVNERQKHLLFEKVGKVLGDLSGRTIAVWGLAFKPNTDDIRDAPSLVLIRELLAAGARVRAYDPVAAPGVAAVIKDPDLALVGSARDACLGADVLVVVTEWREFKSPDFRWLAKTLNQPAIFDGRNIYDANYVQECGLRYFGVGRGETVIEAAVVPVTA</sequence>
<dbReference type="GO" id="GO:0000271">
    <property type="term" value="P:polysaccharide biosynthetic process"/>
    <property type="evidence" value="ECO:0007669"/>
    <property type="project" value="InterPro"/>
</dbReference>
<keyword evidence="14" id="KW-1185">Reference proteome</keyword>
<keyword evidence="6 8" id="KW-0520">NAD</keyword>
<dbReference type="Gene3D" id="3.40.50.720">
    <property type="entry name" value="NAD(P)-binding Rossmann-like Domain"/>
    <property type="match status" value="2"/>
</dbReference>
<dbReference type="Pfam" id="PF03720">
    <property type="entry name" value="UDPG_MGDP_dh_C"/>
    <property type="match status" value="1"/>
</dbReference>
<feature type="binding site" evidence="10">
    <location>
        <position position="263"/>
    </location>
    <ligand>
        <name>substrate</name>
    </ligand>
</feature>
<dbReference type="SMART" id="SM00984">
    <property type="entry name" value="UDPG_MGDP_dh_C"/>
    <property type="match status" value="1"/>
</dbReference>
<evidence type="ECO:0000313" key="13">
    <source>
        <dbReference type="EMBL" id="NYE84018.1"/>
    </source>
</evidence>
<feature type="binding site" evidence="11">
    <location>
        <position position="269"/>
    </location>
    <ligand>
        <name>NAD(+)</name>
        <dbReference type="ChEBI" id="CHEBI:57540"/>
    </ligand>
</feature>
<feature type="binding site" evidence="10">
    <location>
        <position position="210"/>
    </location>
    <ligand>
        <name>substrate</name>
    </ligand>
</feature>
<dbReference type="InterPro" id="IPR001732">
    <property type="entry name" value="UDP-Glc/GDP-Man_DH_N"/>
</dbReference>
<organism evidence="13 14">
    <name type="scientific">Pigmentiphaga litoralis</name>
    <dbReference type="NCBI Taxonomy" id="516702"/>
    <lineage>
        <taxon>Bacteria</taxon>
        <taxon>Pseudomonadati</taxon>
        <taxon>Pseudomonadota</taxon>
        <taxon>Betaproteobacteria</taxon>
        <taxon>Burkholderiales</taxon>
        <taxon>Alcaligenaceae</taxon>
        <taxon>Pigmentiphaga</taxon>
    </lineage>
</organism>
<gene>
    <name evidence="13" type="ORF">FHW18_003289</name>
</gene>
<evidence type="ECO:0000256" key="1">
    <source>
        <dbReference type="ARBA" id="ARBA00004701"/>
    </source>
</evidence>
<feature type="binding site" evidence="11">
    <location>
        <position position="158"/>
    </location>
    <ligand>
        <name>NAD(+)</name>
        <dbReference type="ChEBI" id="CHEBI:57540"/>
    </ligand>
</feature>
<protein>
    <recommendedName>
        <fullName evidence="4 8">UDP-glucose 6-dehydrogenase</fullName>
        <ecNumber evidence="3 8">1.1.1.22</ecNumber>
    </recommendedName>
</protein>
<comment type="similarity">
    <text evidence="2 8">Belongs to the UDP-glucose/GDP-mannose dehydrogenase family.</text>
</comment>
<feature type="binding site" evidence="11">
    <location>
        <position position="30"/>
    </location>
    <ligand>
        <name>NAD(+)</name>
        <dbReference type="ChEBI" id="CHEBI:57540"/>
    </ligand>
</feature>
<feature type="binding site" evidence="11">
    <location>
        <position position="121"/>
    </location>
    <ligand>
        <name>NAD(+)</name>
        <dbReference type="ChEBI" id="CHEBI:57540"/>
    </ligand>
</feature>
<dbReference type="Pfam" id="PF03721">
    <property type="entry name" value="UDPG_MGDP_dh_N"/>
    <property type="match status" value="1"/>
</dbReference>
<feature type="binding site" evidence="11">
    <location>
        <position position="35"/>
    </location>
    <ligand>
        <name>NAD(+)</name>
        <dbReference type="ChEBI" id="CHEBI:57540"/>
    </ligand>
</feature>
<evidence type="ECO:0000256" key="8">
    <source>
        <dbReference type="PIRNR" id="PIRNR000124"/>
    </source>
</evidence>
<dbReference type="GO" id="GO:0003979">
    <property type="term" value="F:UDP-glucose 6-dehydrogenase activity"/>
    <property type="evidence" value="ECO:0007669"/>
    <property type="project" value="UniProtKB-EC"/>
</dbReference>
<reference evidence="13 14" key="1">
    <citation type="submission" date="2020-07" db="EMBL/GenBank/DDBJ databases">
        <title>Genomic Encyclopedia of Type Strains, Phase IV (KMG-V): Genome sequencing to study the core and pangenomes of soil and plant-associated prokaryotes.</title>
        <authorList>
            <person name="Whitman W."/>
        </authorList>
    </citation>
    <scope>NUCLEOTIDE SEQUENCE [LARGE SCALE GENOMIC DNA]</scope>
    <source>
        <strain evidence="13 14">SAS40</strain>
    </source>
</reference>
<dbReference type="InterPro" id="IPR028357">
    <property type="entry name" value="UDPglc_DH_bac"/>
</dbReference>
<dbReference type="PIRSF" id="PIRSF500134">
    <property type="entry name" value="UDPglc_DH_bac"/>
    <property type="match status" value="1"/>
</dbReference>
<keyword evidence="5 8" id="KW-0560">Oxidoreductase</keyword>
<dbReference type="AlphaFoldDB" id="A0A7Y9IVZ8"/>
<name>A0A7Y9IVZ8_9BURK</name>
<evidence type="ECO:0000256" key="2">
    <source>
        <dbReference type="ARBA" id="ARBA00006601"/>
    </source>
</evidence>
<dbReference type="PANTHER" id="PTHR43750:SF3">
    <property type="entry name" value="UDP-GLUCOSE 6-DEHYDROGENASE TUAD"/>
    <property type="match status" value="1"/>
</dbReference>
<feature type="domain" description="UDP-glucose/GDP-mannose dehydrogenase C-terminal" evidence="12">
    <location>
        <begin position="319"/>
        <end position="422"/>
    </location>
</feature>
<feature type="binding site" evidence="10">
    <location>
        <position position="326"/>
    </location>
    <ligand>
        <name>substrate</name>
    </ligand>
</feature>
<evidence type="ECO:0000256" key="9">
    <source>
        <dbReference type="PIRSR" id="PIRSR500134-1"/>
    </source>
</evidence>
<dbReference type="InterPro" id="IPR036220">
    <property type="entry name" value="UDP-Glc/GDP-Man_DH_C_sf"/>
</dbReference>
<dbReference type="NCBIfam" id="TIGR03026">
    <property type="entry name" value="NDP-sugDHase"/>
    <property type="match status" value="1"/>
</dbReference>
<dbReference type="Pfam" id="PF00984">
    <property type="entry name" value="UDPG_MGDP_dh"/>
    <property type="match status" value="1"/>
</dbReference>
<dbReference type="InterPro" id="IPR036291">
    <property type="entry name" value="NAD(P)-bd_dom_sf"/>
</dbReference>
<dbReference type="PIRSF" id="PIRSF000124">
    <property type="entry name" value="UDPglc_GDPman_dh"/>
    <property type="match status" value="1"/>
</dbReference>
<dbReference type="UniPathway" id="UPA00038">
    <property type="reaction ID" value="UER00491"/>
</dbReference>
<evidence type="ECO:0000256" key="5">
    <source>
        <dbReference type="ARBA" id="ARBA00023002"/>
    </source>
</evidence>
<dbReference type="PANTHER" id="PTHR43750">
    <property type="entry name" value="UDP-GLUCOSE 6-DEHYDROGENASE TUAD"/>
    <property type="match status" value="1"/>
</dbReference>
<proteinExistence type="inferred from homology"/>
<dbReference type="InterPro" id="IPR014026">
    <property type="entry name" value="UDP-Glc/GDP-Man_DH_dimer"/>
</dbReference>
<dbReference type="SUPFAM" id="SSF52413">
    <property type="entry name" value="UDP-glucose/GDP-mannose dehydrogenase C-terminal domain"/>
    <property type="match status" value="1"/>
</dbReference>
<dbReference type="SUPFAM" id="SSF48179">
    <property type="entry name" value="6-phosphogluconate dehydrogenase C-terminal domain-like"/>
    <property type="match status" value="1"/>
</dbReference>
<dbReference type="EMBL" id="JACBYR010000001">
    <property type="protein sequence ID" value="NYE84018.1"/>
    <property type="molecule type" value="Genomic_DNA"/>
</dbReference>
<evidence type="ECO:0000256" key="4">
    <source>
        <dbReference type="ARBA" id="ARBA00015132"/>
    </source>
</evidence>
<dbReference type="InterPro" id="IPR017476">
    <property type="entry name" value="UDP-Glc/GDP-Man"/>
</dbReference>
<feature type="binding site" evidence="10">
    <location>
        <begin position="155"/>
        <end position="158"/>
    </location>
    <ligand>
        <name>substrate</name>
    </ligand>
</feature>
<evidence type="ECO:0000256" key="6">
    <source>
        <dbReference type="ARBA" id="ARBA00023027"/>
    </source>
</evidence>
<dbReference type="RefSeq" id="WP_179587759.1">
    <property type="nucleotide sequence ID" value="NZ_JACBYR010000001.1"/>
</dbReference>
<feature type="binding site" evidence="10">
    <location>
        <begin position="255"/>
        <end position="259"/>
    </location>
    <ligand>
        <name>substrate</name>
    </ligand>
</feature>
<evidence type="ECO:0000256" key="3">
    <source>
        <dbReference type="ARBA" id="ARBA00012954"/>
    </source>
</evidence>
<dbReference type="SUPFAM" id="SSF51735">
    <property type="entry name" value="NAD(P)-binding Rossmann-fold domains"/>
    <property type="match status" value="1"/>
</dbReference>
<evidence type="ECO:0000259" key="12">
    <source>
        <dbReference type="SMART" id="SM00984"/>
    </source>
</evidence>
<evidence type="ECO:0000256" key="10">
    <source>
        <dbReference type="PIRSR" id="PIRSR500134-2"/>
    </source>
</evidence>
<evidence type="ECO:0000256" key="11">
    <source>
        <dbReference type="PIRSR" id="PIRSR500134-3"/>
    </source>
</evidence>
<dbReference type="GO" id="GO:0006065">
    <property type="term" value="P:UDP-glucuronate biosynthetic process"/>
    <property type="evidence" value="ECO:0007669"/>
    <property type="project" value="UniProtKB-UniPathway"/>
</dbReference>
<feature type="active site" description="Nucleophile" evidence="9">
    <location>
        <position position="266"/>
    </location>
</feature>
<dbReference type="Proteomes" id="UP000542125">
    <property type="component" value="Unassembled WGS sequence"/>
</dbReference>
<comment type="caution">
    <text evidence="13">The sequence shown here is derived from an EMBL/GenBank/DDBJ whole genome shotgun (WGS) entry which is preliminary data.</text>
</comment>
<dbReference type="InterPro" id="IPR008927">
    <property type="entry name" value="6-PGluconate_DH-like_C_sf"/>
</dbReference>
<dbReference type="EC" id="1.1.1.22" evidence="3 8"/>
<comment type="catalytic activity">
    <reaction evidence="7 8">
        <text>UDP-alpha-D-glucose + 2 NAD(+) + H2O = UDP-alpha-D-glucuronate + 2 NADH + 3 H(+)</text>
        <dbReference type="Rhea" id="RHEA:23596"/>
        <dbReference type="ChEBI" id="CHEBI:15377"/>
        <dbReference type="ChEBI" id="CHEBI:15378"/>
        <dbReference type="ChEBI" id="CHEBI:57540"/>
        <dbReference type="ChEBI" id="CHEBI:57945"/>
        <dbReference type="ChEBI" id="CHEBI:58052"/>
        <dbReference type="ChEBI" id="CHEBI:58885"/>
        <dbReference type="EC" id="1.1.1.22"/>
    </reaction>
</comment>
<feature type="binding site" evidence="11">
    <location>
        <position position="333"/>
    </location>
    <ligand>
        <name>NAD(+)</name>
        <dbReference type="ChEBI" id="CHEBI:57540"/>
    </ligand>
</feature>
<dbReference type="Gene3D" id="1.20.5.100">
    <property type="entry name" value="Cytochrome c1, transmembrane anchor, C-terminal"/>
    <property type="match status" value="1"/>
</dbReference>
<evidence type="ECO:0000256" key="7">
    <source>
        <dbReference type="ARBA" id="ARBA00047473"/>
    </source>
</evidence>
<comment type="pathway">
    <text evidence="1">Nucleotide-sugar biosynthesis; UDP-alpha-D-glucuronate biosynthesis; UDP-alpha-D-glucuronate from UDP-alpha-D-glucose: step 1/1.</text>
</comment>
<dbReference type="GO" id="GO:0051287">
    <property type="term" value="F:NAD binding"/>
    <property type="evidence" value="ECO:0007669"/>
    <property type="project" value="InterPro"/>
</dbReference>
<dbReference type="InterPro" id="IPR014027">
    <property type="entry name" value="UDP-Glc/GDP-Man_DH_C"/>
</dbReference>
<evidence type="ECO:0000313" key="14">
    <source>
        <dbReference type="Proteomes" id="UP000542125"/>
    </source>
</evidence>
<feature type="binding site" evidence="11">
    <location>
        <position position="86"/>
    </location>
    <ligand>
        <name>NAD(+)</name>
        <dbReference type="ChEBI" id="CHEBI:57540"/>
    </ligand>
</feature>